<dbReference type="AlphaFoldDB" id="A0A6N6MPN1"/>
<comment type="caution">
    <text evidence="1">The sequence shown here is derived from an EMBL/GenBank/DDBJ whole genome shotgun (WGS) entry which is preliminary data.</text>
</comment>
<accession>A0A6N6MPN1</accession>
<dbReference type="SUPFAM" id="SSF47240">
    <property type="entry name" value="Ferritin-like"/>
    <property type="match status" value="1"/>
</dbReference>
<dbReference type="InterPro" id="IPR006311">
    <property type="entry name" value="TAT_signal"/>
</dbReference>
<name>A0A6N6MPN1_9HYPH</name>
<proteinExistence type="predicted"/>
<evidence type="ECO:0000313" key="2">
    <source>
        <dbReference type="Proteomes" id="UP000441523"/>
    </source>
</evidence>
<dbReference type="InterPro" id="IPR009078">
    <property type="entry name" value="Ferritin-like_SF"/>
</dbReference>
<gene>
    <name evidence="1" type="ORF">F6X51_19995</name>
</gene>
<protein>
    <submittedName>
        <fullName evidence="1">Ferritin-like domain-containing protein</fullName>
    </submittedName>
</protein>
<evidence type="ECO:0000313" key="1">
    <source>
        <dbReference type="EMBL" id="KAB1071178.1"/>
    </source>
</evidence>
<organism evidence="1 2">
    <name type="scientific">Methylobacterium planeticum</name>
    <dbReference type="NCBI Taxonomy" id="2615211"/>
    <lineage>
        <taxon>Bacteria</taxon>
        <taxon>Pseudomonadati</taxon>
        <taxon>Pseudomonadota</taxon>
        <taxon>Alphaproteobacteria</taxon>
        <taxon>Hyphomicrobiales</taxon>
        <taxon>Methylobacteriaceae</taxon>
        <taxon>Methylobacterium</taxon>
    </lineage>
</organism>
<dbReference type="CDD" id="cd00657">
    <property type="entry name" value="Ferritin_like"/>
    <property type="match status" value="1"/>
</dbReference>
<dbReference type="Proteomes" id="UP000441523">
    <property type="component" value="Unassembled WGS sequence"/>
</dbReference>
<keyword evidence="2" id="KW-1185">Reference proteome</keyword>
<reference evidence="1 2" key="1">
    <citation type="submission" date="2019-09" db="EMBL/GenBank/DDBJ databases">
        <title>YIM 132548 draft genome.</title>
        <authorList>
            <person name="Jiang L."/>
        </authorList>
    </citation>
    <scope>NUCLEOTIDE SEQUENCE [LARGE SCALE GENOMIC DNA]</scope>
    <source>
        <strain evidence="1 2">YIM 132548</strain>
    </source>
</reference>
<dbReference type="Pfam" id="PF13668">
    <property type="entry name" value="Ferritin_2"/>
    <property type="match status" value="1"/>
</dbReference>
<dbReference type="EMBL" id="VZZJ01000020">
    <property type="protein sequence ID" value="KAB1071178.1"/>
    <property type="molecule type" value="Genomic_DNA"/>
</dbReference>
<dbReference type="PROSITE" id="PS51318">
    <property type="entry name" value="TAT"/>
    <property type="match status" value="1"/>
</dbReference>
<sequence>MSQHSKLQNSRKATSAPRRAFLKGAGVLMASASFLELNLGKAFAQRGASLAGGALDLGRGDFAVLNYAYALEQLEAAFYTQVLQQPYRGFNARDEQILTGIQQHEVAHREFFRSALGGNAIPDLQVDFQRVNFSSRQSVLTTARTFEDLGVAAYNGAGQLLSNPDFLAKAGSIVSVEARHAATIRDLLNPFSPAFAGNDVVDASGLDGALLPSQVLPKATPFVVTPVSASQLP</sequence>